<feature type="region of interest" description="Disordered" evidence="4">
    <location>
        <begin position="335"/>
        <end position="386"/>
    </location>
</feature>
<feature type="compositionally biased region" description="Low complexity" evidence="4">
    <location>
        <begin position="335"/>
        <end position="380"/>
    </location>
</feature>
<dbReference type="InterPro" id="IPR003653">
    <property type="entry name" value="Peptidase_C48_C"/>
</dbReference>
<dbReference type="PANTHER" id="PTHR33096:SF1">
    <property type="entry name" value="CXC1-LIKE CYSTEINE CLUSTER ASSOCIATED WITH KDZ TRANSPOSASES DOMAIN-CONTAINING PROTEIN"/>
    <property type="match status" value="1"/>
</dbReference>
<dbReference type="Pfam" id="PF18758">
    <property type="entry name" value="KDZ"/>
    <property type="match status" value="1"/>
</dbReference>
<feature type="region of interest" description="Disordered" evidence="4">
    <location>
        <begin position="992"/>
        <end position="1072"/>
    </location>
</feature>
<gene>
    <name evidence="6" type="ORF">R3P38DRAFT_3409057</name>
</gene>
<dbReference type="PROSITE" id="PS50600">
    <property type="entry name" value="ULP_PROTEASE"/>
    <property type="match status" value="1"/>
</dbReference>
<keyword evidence="2" id="KW-0645">Protease</keyword>
<protein>
    <recommendedName>
        <fullName evidence="5">Ubiquitin-like protease family profile domain-containing protein</fullName>
    </recommendedName>
</protein>
<dbReference type="Pfam" id="PF02902">
    <property type="entry name" value="Peptidase_C48"/>
    <property type="match status" value="1"/>
</dbReference>
<evidence type="ECO:0000256" key="2">
    <source>
        <dbReference type="ARBA" id="ARBA00022670"/>
    </source>
</evidence>
<feature type="compositionally biased region" description="Acidic residues" evidence="4">
    <location>
        <begin position="1054"/>
        <end position="1072"/>
    </location>
</feature>
<dbReference type="PANTHER" id="PTHR33096">
    <property type="entry name" value="CXC2 DOMAIN-CONTAINING PROTEIN"/>
    <property type="match status" value="1"/>
</dbReference>
<evidence type="ECO:0000256" key="4">
    <source>
        <dbReference type="SAM" id="MobiDB-lite"/>
    </source>
</evidence>
<keyword evidence="7" id="KW-1185">Reference proteome</keyword>
<dbReference type="SUPFAM" id="SSF54001">
    <property type="entry name" value="Cysteine proteinases"/>
    <property type="match status" value="1"/>
</dbReference>
<comment type="similarity">
    <text evidence="1">Belongs to the peptidase C48 family.</text>
</comment>
<feature type="region of interest" description="Disordered" evidence="4">
    <location>
        <begin position="62"/>
        <end position="118"/>
    </location>
</feature>
<feature type="compositionally biased region" description="Low complexity" evidence="4">
    <location>
        <begin position="63"/>
        <end position="72"/>
    </location>
</feature>
<feature type="compositionally biased region" description="Pro residues" evidence="4">
    <location>
        <begin position="92"/>
        <end position="107"/>
    </location>
</feature>
<proteinExistence type="inferred from homology"/>
<dbReference type="EMBL" id="JAWWNJ010000113">
    <property type="protein sequence ID" value="KAK6992139.1"/>
    <property type="molecule type" value="Genomic_DNA"/>
</dbReference>
<evidence type="ECO:0000256" key="3">
    <source>
        <dbReference type="ARBA" id="ARBA00022801"/>
    </source>
</evidence>
<evidence type="ECO:0000256" key="1">
    <source>
        <dbReference type="ARBA" id="ARBA00005234"/>
    </source>
</evidence>
<dbReference type="Gene3D" id="3.40.395.10">
    <property type="entry name" value="Adenoviral Proteinase, Chain A"/>
    <property type="match status" value="1"/>
</dbReference>
<feature type="compositionally biased region" description="Low complexity" evidence="4">
    <location>
        <begin position="992"/>
        <end position="1024"/>
    </location>
</feature>
<sequence>MAKTKRSTRAKQPAALAGLGIHYKSPIKPRDTRKRGLVQGFGHAHTSAAAFDQLDALLRGDDPPSAAPIAPSNVLHTDEGLDTPEDAWMDVDPPPAPFVAPPPPAPLPRRQRPRRPAGDAAYAQLNSAWSALLPSLEIPWARYYQSSSGQPRDFIPAEVIHDCTSACEGPSSISRIRCLYTTHIQHVTVKTCNCKSVAVLLVEHGVFPASPTKPKTGISIDLLDFYRALFERSCDAVTALAAALHTVYERRGFRITTERTRDGDSSAKDPFRRLLTQAVQWSWNLRSQLERKVEFALADAQLKLAAELSSPIAAASSTSATSASATSASATSASATSASASPPSSAPSSASDTPASTSAPAPASASASDTSASTSASASAHKLPGRAHRTLVERCPACFNLTVWGRSLEEGGDCQNGADGCFSYRHDKAGGDGPISYTPRHFLPKSQVAAVRRRLALARKKPAAKVQRLLPQEVIDSCEESWEAANEKKRKADPERYDSSGVFVMTCRHGQVIFLCDIDTPGEQQCYIVAMLEELFSMLPLNATVKQAYDVACVTDYSLNLYPILPENIRSRVSFVINGMHAYGHQWACQLVYSPRFHTGMGLSDHEGVERYWSRTRKLIPLTRNQWSSRRIWMLDLYATFVGEEGRANLGTWISRQQDKNISVRYRNATKVLEDCRITERELRAQWVDQKAAQTSIRAHAPARLRRELDKVLVLQTQIDSLEKVIEETKSTLKTSGAPKPALTILQGLQATHEKLSAEADALYGSLNIQDTYPELRGLPLAFTQTLLVMRDLKINIRKRATGSFMEWETLDRAVSGRREALGTKLHQSTRKAISRRQPALLKAINKFNACCASLEELRPPRCSIPIPTPLSTQLNGLRNDVSLHEDVWITPSEGPIPRWLNDEGVREGIRNLHALDRCAEEVIRLNLERDNLRRWLSEEKSIALRAKEILGDSPLVFYILQREQDLEDMGRSWKSSLKLQDIHGRYISDSAQASATSSTPFATSSTASATPFATSSTASATTSVTPRSRIRVVSGPSSSSPIQNPFRPSGEDQGLDADEPFDDDDPFEEGEAVFEFGPDPGDISDEEQVIILEEVLNNSDDEEETETSTAAAERSANVLDIRWTFQPPSSIDMTFVQDLTHRNASLTPITGNFSHFVVRPNLRALEITPHDLRPFALPTGRLNGFGLNGCAASLLNINRAPYSPTKASADRCAVFSTYDLGLVRFKGSDPDLWRHISPTEYWDKPVWLIPIHRKEAEHWVLVVVLIPTRQLLFFDSLASAQGWRQNLVDVMLLITRLVALANRNRHPLHVSTEDPTERWEARPLFEVDRPRQFNDYDCGLWVLSMMAAFMRGHEDIPLSNVDMPGVRTQFRRHLLTLSIT</sequence>
<dbReference type="InterPro" id="IPR041320">
    <property type="entry name" value="CxC1"/>
</dbReference>
<dbReference type="GO" id="GO:0019783">
    <property type="term" value="F:ubiquitin-like protein peptidase activity"/>
    <property type="evidence" value="ECO:0007669"/>
    <property type="project" value="UniProtKB-ARBA"/>
</dbReference>
<dbReference type="InterPro" id="IPR040521">
    <property type="entry name" value="KDZ"/>
</dbReference>
<evidence type="ECO:0000313" key="6">
    <source>
        <dbReference type="EMBL" id="KAK6992139.1"/>
    </source>
</evidence>
<evidence type="ECO:0000259" key="5">
    <source>
        <dbReference type="PROSITE" id="PS50600"/>
    </source>
</evidence>
<organism evidence="6 7">
    <name type="scientific">Favolaschia claudopus</name>
    <dbReference type="NCBI Taxonomy" id="2862362"/>
    <lineage>
        <taxon>Eukaryota</taxon>
        <taxon>Fungi</taxon>
        <taxon>Dikarya</taxon>
        <taxon>Basidiomycota</taxon>
        <taxon>Agaricomycotina</taxon>
        <taxon>Agaricomycetes</taxon>
        <taxon>Agaricomycetidae</taxon>
        <taxon>Agaricales</taxon>
        <taxon>Marasmiineae</taxon>
        <taxon>Mycenaceae</taxon>
        <taxon>Favolaschia</taxon>
    </lineage>
</organism>
<accession>A0AAV9ZTM4</accession>
<dbReference type="Pfam" id="PF18802">
    <property type="entry name" value="CxC1"/>
    <property type="match status" value="1"/>
</dbReference>
<keyword evidence="3" id="KW-0378">Hydrolase</keyword>
<dbReference type="InterPro" id="IPR038765">
    <property type="entry name" value="Papain-like_cys_pep_sf"/>
</dbReference>
<dbReference type="GO" id="GO:0006508">
    <property type="term" value="P:proteolysis"/>
    <property type="evidence" value="ECO:0007669"/>
    <property type="project" value="UniProtKB-KW"/>
</dbReference>
<reference evidence="6 7" key="1">
    <citation type="journal article" date="2024" name="J Genomics">
        <title>Draft genome sequencing and assembly of Favolaschia claudopus CIRM-BRFM 2984 isolated from oak limbs.</title>
        <authorList>
            <person name="Navarro D."/>
            <person name="Drula E."/>
            <person name="Chaduli D."/>
            <person name="Cazenave R."/>
            <person name="Ahrendt S."/>
            <person name="Wang J."/>
            <person name="Lipzen A."/>
            <person name="Daum C."/>
            <person name="Barry K."/>
            <person name="Grigoriev I.V."/>
            <person name="Favel A."/>
            <person name="Rosso M.N."/>
            <person name="Martin F."/>
        </authorList>
    </citation>
    <scope>NUCLEOTIDE SEQUENCE [LARGE SCALE GENOMIC DNA]</scope>
    <source>
        <strain evidence="6 7">CIRM-BRFM 2984</strain>
    </source>
</reference>
<comment type="caution">
    <text evidence="6">The sequence shown here is derived from an EMBL/GenBank/DDBJ whole genome shotgun (WGS) entry which is preliminary data.</text>
</comment>
<dbReference type="Proteomes" id="UP001362999">
    <property type="component" value="Unassembled WGS sequence"/>
</dbReference>
<feature type="domain" description="Ubiquitin-like protease family profile" evidence="5">
    <location>
        <begin position="1166"/>
        <end position="1350"/>
    </location>
</feature>
<evidence type="ECO:0000313" key="7">
    <source>
        <dbReference type="Proteomes" id="UP001362999"/>
    </source>
</evidence>
<dbReference type="GO" id="GO:0008234">
    <property type="term" value="F:cysteine-type peptidase activity"/>
    <property type="evidence" value="ECO:0007669"/>
    <property type="project" value="InterPro"/>
</dbReference>
<name>A0AAV9ZTM4_9AGAR</name>
<feature type="compositionally biased region" description="Acidic residues" evidence="4">
    <location>
        <begin position="80"/>
        <end position="89"/>
    </location>
</feature>